<evidence type="ECO:0000313" key="3">
    <source>
        <dbReference type="Proteomes" id="UP000254711"/>
    </source>
</evidence>
<keyword evidence="1" id="KW-0802">TPR repeat</keyword>
<dbReference type="Gene3D" id="1.25.40.10">
    <property type="entry name" value="Tetratricopeptide repeat domain"/>
    <property type="match status" value="1"/>
</dbReference>
<dbReference type="Pfam" id="PF14559">
    <property type="entry name" value="TPR_19"/>
    <property type="match status" value="1"/>
</dbReference>
<comment type="caution">
    <text evidence="2">The sequence shown here is derived from an EMBL/GenBank/DDBJ whole genome shotgun (WGS) entry which is preliminary data.</text>
</comment>
<accession>A0A370K7C2</accession>
<dbReference type="AlphaFoldDB" id="A0A370K7C2"/>
<dbReference type="InterPro" id="IPR019734">
    <property type="entry name" value="TPR_rpt"/>
</dbReference>
<keyword evidence="3" id="KW-1185">Reference proteome</keyword>
<protein>
    <submittedName>
        <fullName evidence="2">Tetratricopeptide repeat protein</fullName>
    </submittedName>
</protein>
<reference evidence="2 3" key="1">
    <citation type="submission" date="2018-07" db="EMBL/GenBank/DDBJ databases">
        <title>Dyella solisilvae sp. nov., isolated from the pine and broad-leaved mixed forest soil.</title>
        <authorList>
            <person name="Gao Z."/>
            <person name="Qiu L."/>
        </authorList>
    </citation>
    <scope>NUCLEOTIDE SEQUENCE [LARGE SCALE GENOMIC DNA]</scope>
    <source>
        <strain evidence="2 3">DHG54</strain>
    </source>
</reference>
<dbReference type="Proteomes" id="UP000254711">
    <property type="component" value="Unassembled WGS sequence"/>
</dbReference>
<evidence type="ECO:0000256" key="1">
    <source>
        <dbReference type="PROSITE-ProRule" id="PRU00339"/>
    </source>
</evidence>
<name>A0A370K7C2_9GAMM</name>
<dbReference type="PROSITE" id="PS50005">
    <property type="entry name" value="TPR"/>
    <property type="match status" value="1"/>
</dbReference>
<dbReference type="InterPro" id="IPR011990">
    <property type="entry name" value="TPR-like_helical_dom_sf"/>
</dbReference>
<organism evidence="2 3">
    <name type="scientific">Dyella solisilvae</name>
    <dbReference type="NCBI Taxonomy" id="1920168"/>
    <lineage>
        <taxon>Bacteria</taxon>
        <taxon>Pseudomonadati</taxon>
        <taxon>Pseudomonadota</taxon>
        <taxon>Gammaproteobacteria</taxon>
        <taxon>Lysobacterales</taxon>
        <taxon>Rhodanobacteraceae</taxon>
        <taxon>Dyella</taxon>
    </lineage>
</organism>
<feature type="repeat" description="TPR" evidence="1">
    <location>
        <begin position="73"/>
        <end position="106"/>
    </location>
</feature>
<sequence>MVMGFPLMDRWTPVLAVAAVLCGCTGPSAHRHGIDINSQLAIQKHAEDAYKSGRYADAIADYRVLTADMPKNADYWYRMGNALVRMDKPDDAVLAYQAALLRNPEHAGAWHNLAIVRLRQSIAALEQTSNMAKDDARLRESSMVLAKALRDLSVERAATDETGAAPAKAGPL</sequence>
<dbReference type="SMART" id="SM00028">
    <property type="entry name" value="TPR"/>
    <property type="match status" value="1"/>
</dbReference>
<evidence type="ECO:0000313" key="2">
    <source>
        <dbReference type="EMBL" id="RDI98523.1"/>
    </source>
</evidence>
<proteinExistence type="predicted"/>
<gene>
    <name evidence="2" type="ORF">DVT68_08305</name>
</gene>
<dbReference type="SUPFAM" id="SSF48452">
    <property type="entry name" value="TPR-like"/>
    <property type="match status" value="1"/>
</dbReference>
<dbReference type="EMBL" id="QQSY01000002">
    <property type="protein sequence ID" value="RDI98523.1"/>
    <property type="molecule type" value="Genomic_DNA"/>
</dbReference>